<feature type="compositionally biased region" description="Low complexity" evidence="6">
    <location>
        <begin position="54"/>
        <end position="65"/>
    </location>
</feature>
<keyword evidence="3 5" id="KW-0863">Zinc-finger</keyword>
<feature type="domain" description="PHD-type" evidence="8">
    <location>
        <begin position="352"/>
        <end position="401"/>
    </location>
</feature>
<feature type="compositionally biased region" description="Polar residues" evidence="6">
    <location>
        <begin position="1239"/>
        <end position="1248"/>
    </location>
</feature>
<evidence type="ECO:0000256" key="1">
    <source>
        <dbReference type="ARBA" id="ARBA00022723"/>
    </source>
</evidence>
<dbReference type="SMART" id="SM00298">
    <property type="entry name" value="CHROMO"/>
    <property type="match status" value="2"/>
</dbReference>
<evidence type="ECO:0000256" key="4">
    <source>
        <dbReference type="ARBA" id="ARBA00022833"/>
    </source>
</evidence>
<feature type="region of interest" description="Disordered" evidence="6">
    <location>
        <begin position="1219"/>
        <end position="1248"/>
    </location>
</feature>
<dbReference type="InterPro" id="IPR016197">
    <property type="entry name" value="Chromo-like_dom_sf"/>
</dbReference>
<dbReference type="InterPro" id="IPR039322">
    <property type="entry name" value="MOM1"/>
</dbReference>
<dbReference type="Gene3D" id="6.10.250.1310">
    <property type="match status" value="1"/>
</dbReference>
<dbReference type="InterPro" id="IPR056882">
    <property type="entry name" value="MOM1_dom"/>
</dbReference>
<dbReference type="Pfam" id="PF00176">
    <property type="entry name" value="SNF2-rel_dom"/>
    <property type="match status" value="1"/>
</dbReference>
<dbReference type="GO" id="GO:0031507">
    <property type="term" value="P:heterochromatin formation"/>
    <property type="evidence" value="ECO:0007669"/>
    <property type="project" value="InterPro"/>
</dbReference>
<dbReference type="InterPro" id="IPR011011">
    <property type="entry name" value="Znf_FYVE_PHD"/>
</dbReference>
<organism evidence="10 11">
    <name type="scientific">Morus notabilis</name>
    <dbReference type="NCBI Taxonomy" id="981085"/>
    <lineage>
        <taxon>Eukaryota</taxon>
        <taxon>Viridiplantae</taxon>
        <taxon>Streptophyta</taxon>
        <taxon>Embryophyta</taxon>
        <taxon>Tracheophyta</taxon>
        <taxon>Spermatophyta</taxon>
        <taxon>Magnoliopsida</taxon>
        <taxon>eudicotyledons</taxon>
        <taxon>Gunneridae</taxon>
        <taxon>Pentapetalae</taxon>
        <taxon>rosids</taxon>
        <taxon>fabids</taxon>
        <taxon>Rosales</taxon>
        <taxon>Moraceae</taxon>
        <taxon>Moreae</taxon>
        <taxon>Morus</taxon>
    </lineage>
</organism>
<keyword evidence="10" id="KW-0547">Nucleotide-binding</keyword>
<dbReference type="PROSITE" id="PS01359">
    <property type="entry name" value="ZF_PHD_1"/>
    <property type="match status" value="1"/>
</dbReference>
<feature type="compositionally biased region" description="Low complexity" evidence="6">
    <location>
        <begin position="26"/>
        <end position="44"/>
    </location>
</feature>
<dbReference type="EMBL" id="KE625585">
    <property type="protein sequence ID" value="EXC53547.1"/>
    <property type="molecule type" value="Genomic_DNA"/>
</dbReference>
<dbReference type="SUPFAM" id="SSF57903">
    <property type="entry name" value="FYVE/PHD zinc finger"/>
    <property type="match status" value="1"/>
</dbReference>
<dbReference type="PANTHER" id="PTHR35116">
    <property type="entry name" value="HELICASE PROTEIN MOM1"/>
    <property type="match status" value="1"/>
</dbReference>
<dbReference type="InterPro" id="IPR013083">
    <property type="entry name" value="Znf_RING/FYVE/PHD"/>
</dbReference>
<feature type="domain" description="Chromo" evidence="7">
    <location>
        <begin position="487"/>
        <end position="553"/>
    </location>
</feature>
<dbReference type="InterPro" id="IPR001965">
    <property type="entry name" value="Znf_PHD"/>
</dbReference>
<keyword evidence="2" id="KW-0677">Repeat</keyword>
<feature type="compositionally biased region" description="Basic and acidic residues" evidence="6">
    <location>
        <begin position="136"/>
        <end position="159"/>
    </location>
</feature>
<feature type="region of interest" description="Disordered" evidence="6">
    <location>
        <begin position="1"/>
        <end position="161"/>
    </location>
</feature>
<keyword evidence="4" id="KW-0862">Zinc</keyword>
<feature type="domain" description="Chromo" evidence="7">
    <location>
        <begin position="412"/>
        <end position="480"/>
    </location>
</feature>
<dbReference type="InterPro" id="IPR001650">
    <property type="entry name" value="Helicase_C-like"/>
</dbReference>
<feature type="compositionally biased region" description="Basic and acidic residues" evidence="6">
    <location>
        <begin position="187"/>
        <end position="198"/>
    </location>
</feature>
<dbReference type="SMART" id="SM00249">
    <property type="entry name" value="PHD"/>
    <property type="match status" value="1"/>
</dbReference>
<keyword evidence="10" id="KW-0347">Helicase</keyword>
<dbReference type="PANTHER" id="PTHR35116:SF2">
    <property type="entry name" value="ATP-DEPENDENT HELICASE FAMILY PROTEIN-RELATED"/>
    <property type="match status" value="1"/>
</dbReference>
<dbReference type="Proteomes" id="UP000030645">
    <property type="component" value="Unassembled WGS sequence"/>
</dbReference>
<feature type="compositionally biased region" description="Basic residues" evidence="6">
    <location>
        <begin position="68"/>
        <end position="77"/>
    </location>
</feature>
<keyword evidence="10" id="KW-0378">Hydrolase</keyword>
<keyword evidence="10" id="KW-0067">ATP-binding</keyword>
<dbReference type="InterPro" id="IPR019786">
    <property type="entry name" value="Zinc_finger_PHD-type_CS"/>
</dbReference>
<feature type="compositionally biased region" description="Pro residues" evidence="6">
    <location>
        <begin position="2194"/>
        <end position="2207"/>
    </location>
</feature>
<dbReference type="PROSITE" id="PS50013">
    <property type="entry name" value="CHROMO_2"/>
    <property type="match status" value="2"/>
</dbReference>
<feature type="compositionally biased region" description="Polar residues" evidence="6">
    <location>
        <begin position="108"/>
        <end position="122"/>
    </location>
</feature>
<reference evidence="11" key="1">
    <citation type="submission" date="2013-01" db="EMBL/GenBank/DDBJ databases">
        <title>Draft Genome Sequence of a Mulberry Tree, Morus notabilis C.K. Schneid.</title>
        <authorList>
            <person name="He N."/>
            <person name="Zhao S."/>
        </authorList>
    </citation>
    <scope>NUCLEOTIDE SEQUENCE</scope>
</reference>
<evidence type="ECO:0000256" key="2">
    <source>
        <dbReference type="ARBA" id="ARBA00022737"/>
    </source>
</evidence>
<dbReference type="Gene3D" id="3.40.50.300">
    <property type="entry name" value="P-loop containing nucleotide triphosphate hydrolases"/>
    <property type="match status" value="1"/>
</dbReference>
<feature type="region of interest" description="Disordered" evidence="6">
    <location>
        <begin position="178"/>
        <end position="205"/>
    </location>
</feature>
<evidence type="ECO:0000259" key="9">
    <source>
        <dbReference type="PROSITE" id="PS51194"/>
    </source>
</evidence>
<feature type="domain" description="Helicase C-terminal" evidence="9">
    <location>
        <begin position="918"/>
        <end position="1077"/>
    </location>
</feature>
<keyword evidence="11" id="KW-1185">Reference proteome</keyword>
<dbReference type="InterPro" id="IPR000330">
    <property type="entry name" value="SNF2_N"/>
</dbReference>
<feature type="region of interest" description="Disordered" evidence="6">
    <location>
        <begin position="2173"/>
        <end position="2244"/>
    </location>
</feature>
<dbReference type="InterPro" id="IPR019787">
    <property type="entry name" value="Znf_PHD-finger"/>
</dbReference>
<dbReference type="InterPro" id="IPR038718">
    <property type="entry name" value="SNF2-like_sf"/>
</dbReference>
<dbReference type="GO" id="GO:0004386">
    <property type="term" value="F:helicase activity"/>
    <property type="evidence" value="ECO:0007669"/>
    <property type="project" value="UniProtKB-KW"/>
</dbReference>
<dbReference type="Pfam" id="PF00271">
    <property type="entry name" value="Helicase_C"/>
    <property type="match status" value="1"/>
</dbReference>
<proteinExistence type="predicted"/>
<feature type="region of interest" description="Disordered" evidence="6">
    <location>
        <begin position="2128"/>
        <end position="2156"/>
    </location>
</feature>
<dbReference type="InterPro" id="IPR027417">
    <property type="entry name" value="P-loop_NTPase"/>
</dbReference>
<protein>
    <submittedName>
        <fullName evidence="10">Helicase protein MOM1</fullName>
    </submittedName>
</protein>
<dbReference type="InterPro" id="IPR000953">
    <property type="entry name" value="Chromo/chromo_shadow_dom"/>
</dbReference>
<dbReference type="SUPFAM" id="SSF52540">
    <property type="entry name" value="P-loop containing nucleoside triphosphate hydrolases"/>
    <property type="match status" value="2"/>
</dbReference>
<sequence length="2311" mass="255385">MGSDTRPSRRVKDDENSNSKGKQSGDKGLSAASGSAATSDSSGLRRSSRETLAKKAAAPASPSLSVRKSGRLVKKSPKTPPPAQRKSERVKNKCTPSPLRKSDRGKATLSNSSASKKSPDQNSGSSSMKQKKSKKEKSVKELTSEIEEADRSERCDSDLKKKRLDGRSYKAIFKKQLNKVKASGLDNGEKHEREDKFSQGDSSNCRGECDELDECTERTLGELGDDDGTTENADDELEIIPENCSEAEKVKELELVDCPFSGRIPEDGRGLKSGQDVISSNRKRIRLDGDSDALVTSASKKVHTAIDDATSLTKDRGENEVSTATITGLAEKCDNHLQQKESPRDLGTGGEQYTCFTCKLGGKLLCCDGRECKRSYHLSCLDPPMDDVPPGVWYCLGCVKKKLESGVHSVSEGVESIWNVREVDVLDVDGLRKERDFFVKYKGLAHIHNRWVSENKLLLDAPSLVAKFNRKSQVTRWKKEWTLPHRLLQKRLLMSPKQRDQYLTEHAGEKLDTQYEWLVKWRGLDYEHVTWELDNLLFSLLDGQGLMKDYENRCIRMKGASSSPKADKILESKNCSVKLLQVQSGISSPSDNSFSDYINKLHDFWRAGQNAVVIDEQERIMKSISLIKSFQSNACRPFLIISTSASLHLWDDEFLRLAPQVNVVVYNGNKDLRRSIRKVEFYGEGGCLILQVLITTLEIVVEDLDDLKSIEWELIIIDESQRTRIFPHSAQIKLLSTERRLLLVSGQLKESTSDYINLLSLLEYNSEVPNSESLATSSSNNIGKLKEKFSKCIVHRSKSESSRFREYWVPVQISNVQLEQYCATLISKSALLCSPQKNYLSGDLQDLLVSSRKSCKPLHVLTYHTAWIYLVSEFDDIPLQCCDHPYLVDRNIAVMLHEGLQEVEYLDVDIKASGKLHLLDMLLSEIKKRGSRVLILFQDKDFGRNTIGDFLDDFLRQRFGPDSFERIVSCLHHGKKQAAVDGFNNKESGRFVLLIETRACLSSIKLSSVDTVIIFGSDWNPVNDVRALQKLTLDSQAEQITVFRLYSSFTLEEKVLILAKQGNNNIQNLAWSASHMLLMWGASHQFWTLDKFHSGCVMASEADILLKGSSLEDVTQDMLQIIFSNGKNTEPTSSSIISSVQQIGGLYRIESSLPGELQSEIDEGQPSIFWTKLLEGKHPEWKYICGSSQRNRKRVPHFQIEGAIGESVRKRRKVVPSPELGSVGKTISRGKEGAFGSPASINDRTSANCTSTSRKYNFESEERRKLRDAQKSLHLSLKPEILKLCKILKFSVLNGFPLAHCKSLMVENVLDFGSNMMAKDTAEAMVEEFLQYVTNNHHVSTESTTISQAFQISLCWTVASMLKQKINHKESVALAIQHLNFNCSKEEADFEYSKLRCLKRLFLYRTGKLKVADSPRAPILSISDSLEDYMNGIQSPSSNEQRLISMSGMALETKLVQNDVSRSIKGIQKKFHNKLNKLTQKQQEEKNELVRSFEVDKARIEEKKKMEIVVIRSCLENNTSMRVDKLKSVDISFAKEFEELEHQMNTRLKKLEAEHLAVRIKIQDRKTQCIDSVKSWVALDELLGNSSSSEPDDNVEEVTLRFPQTNSSNDGANNIAHVNMNPPSSEEQIYNGLTVNVSEKEVQLGVPETTGSSEAQLGVPEAIGSGDGLENLVSGDGPLSEEQIPDTTAVSVPINEMQPRVPENASSGGGDTVASVTQMSLAEQIPDTATLNVPGGETTVVPEASCDAVEVGQTSEENDETRTVAPNIIAGMNQEDIVDNAVDQNSPIQELSRGNLSSVHPAIAMIDGDPVSANQAREDECTLPSISCRMQLGDVPSRDEQSATEEVVRSVSQPVETAPSNQSDHEANVSEPAAQVHLSPPSNSPPSSFNAADAPFVGEVANLPSSECCNFNPATELVANPPPLMLNQSVSQPSTSLNQPIGIPIGASGMHFPNLRSSVVSDFNNRPAQALPAMPRLPASQHQDSLEKELERLSKDFDQTRKGFEDKKLHLKAECDKEIAQILLKYELKQQEADAEFFTKKKEFDDIKNKVNMNRILAEAFRFKCMEFRSSGRSGTQQDINASYMQQQIQLSMQQNALRPLLVASSSAASTAAASLQTLAPELQTTVPAPVISPHSTPPPVQGASAPSALFPSATARPPQISSLSYSNGNLQGSAEIRSCPPHLRSSATATSLPPRPQRMSTPPPTNAPAAQSNALPCLTPRLPSSTNQSGSCDATLPPETSRGLPALPNILSALELLRNVDRPPAASPSLAGWLPNTGQLNTTDFTASSASVNPVGTSAPTEVVYLSDDD</sequence>
<feature type="compositionally biased region" description="Polar residues" evidence="6">
    <location>
        <begin position="2223"/>
        <end position="2233"/>
    </location>
</feature>
<dbReference type="PROSITE" id="PS51194">
    <property type="entry name" value="HELICASE_CTER"/>
    <property type="match status" value="1"/>
</dbReference>
<dbReference type="SUPFAM" id="SSF54160">
    <property type="entry name" value="Chromo domain-like"/>
    <property type="match status" value="2"/>
</dbReference>
<evidence type="ECO:0000256" key="3">
    <source>
        <dbReference type="ARBA" id="ARBA00022771"/>
    </source>
</evidence>
<name>W9SPW2_9ROSA</name>
<evidence type="ECO:0000313" key="11">
    <source>
        <dbReference type="Proteomes" id="UP000030645"/>
    </source>
</evidence>
<dbReference type="Gene3D" id="2.40.50.40">
    <property type="match status" value="2"/>
</dbReference>
<evidence type="ECO:0000256" key="5">
    <source>
        <dbReference type="PROSITE-ProRule" id="PRU00146"/>
    </source>
</evidence>
<evidence type="ECO:0000259" key="7">
    <source>
        <dbReference type="PROSITE" id="PS50013"/>
    </source>
</evidence>
<feature type="compositionally biased region" description="Low complexity" evidence="6">
    <location>
        <begin position="1879"/>
        <end position="1891"/>
    </location>
</feature>
<evidence type="ECO:0000313" key="10">
    <source>
        <dbReference type="EMBL" id="EXC53547.1"/>
    </source>
</evidence>
<feature type="compositionally biased region" description="Basic and acidic residues" evidence="6">
    <location>
        <begin position="1"/>
        <end position="17"/>
    </location>
</feature>
<evidence type="ECO:0000256" key="6">
    <source>
        <dbReference type="SAM" id="MobiDB-lite"/>
    </source>
</evidence>
<dbReference type="eggNOG" id="KOG0383">
    <property type="taxonomic scope" value="Eukaryota"/>
</dbReference>
<dbReference type="Gene3D" id="3.40.50.10810">
    <property type="entry name" value="Tandem AAA-ATPase domain"/>
    <property type="match status" value="1"/>
</dbReference>
<accession>W9SPW2</accession>
<dbReference type="STRING" id="981085.W9SPW2"/>
<dbReference type="Gene3D" id="3.30.40.10">
    <property type="entry name" value="Zinc/RING finger domain, C3HC4 (zinc finger)"/>
    <property type="match status" value="1"/>
</dbReference>
<feature type="region of interest" description="Disordered" evidence="6">
    <location>
        <begin position="1832"/>
        <end position="1891"/>
    </location>
</feature>
<evidence type="ECO:0000259" key="8">
    <source>
        <dbReference type="PROSITE" id="PS50016"/>
    </source>
</evidence>
<dbReference type="PROSITE" id="PS50016">
    <property type="entry name" value="ZF_PHD_2"/>
    <property type="match status" value="1"/>
</dbReference>
<keyword evidence="1" id="KW-0479">Metal-binding</keyword>
<dbReference type="Pfam" id="PF00628">
    <property type="entry name" value="PHD"/>
    <property type="match status" value="1"/>
</dbReference>
<feature type="compositionally biased region" description="Polar residues" evidence="6">
    <location>
        <begin position="1850"/>
        <end position="1862"/>
    </location>
</feature>
<dbReference type="eggNOG" id="KOG0384">
    <property type="taxonomic scope" value="Eukaryota"/>
</dbReference>
<gene>
    <name evidence="10" type="ORF">L484_001030</name>
</gene>
<dbReference type="GO" id="GO:0008270">
    <property type="term" value="F:zinc ion binding"/>
    <property type="evidence" value="ECO:0007669"/>
    <property type="project" value="UniProtKB-KW"/>
</dbReference>
<dbReference type="GO" id="GO:0005524">
    <property type="term" value="F:ATP binding"/>
    <property type="evidence" value="ECO:0007669"/>
    <property type="project" value="InterPro"/>
</dbReference>
<dbReference type="Pfam" id="PF25029">
    <property type="entry name" value="MOM1"/>
    <property type="match status" value="1"/>
</dbReference>